<keyword evidence="2 3" id="KW-0472">Membrane</keyword>
<evidence type="ECO:0000256" key="3">
    <source>
        <dbReference type="SAM" id="Phobius"/>
    </source>
</evidence>
<feature type="transmembrane region" description="Helical" evidence="3">
    <location>
        <begin position="24"/>
        <end position="44"/>
    </location>
</feature>
<name>A0A6J5VQV1_PRUAR</name>
<accession>A0A6J5VQV1</accession>
<protein>
    <recommendedName>
        <fullName evidence="6">Late embryogenesis abundant protein LEA-2 subgroup domain-containing protein</fullName>
    </recommendedName>
</protein>
<dbReference type="GO" id="GO:0005886">
    <property type="term" value="C:plasma membrane"/>
    <property type="evidence" value="ECO:0007669"/>
    <property type="project" value="TreeGrafter"/>
</dbReference>
<evidence type="ECO:0000256" key="2">
    <source>
        <dbReference type="ARBA" id="ARBA00023136"/>
    </source>
</evidence>
<dbReference type="PANTHER" id="PTHR31415:SF4">
    <property type="entry name" value="NDR1_HIN1-LIKE PROTEIN 3"/>
    <property type="match status" value="1"/>
</dbReference>
<sequence length="111" mass="12314">MGAAADADAYAAEEDKTPQACQKMCMCILFCLCLTILVGVIWLFNLTVRHILRDIEINRVDPTFRLHSATVSLLNNASASDFTATWDVTLVASNSNHKLNIYYDTLQAAIF</sequence>
<dbReference type="EMBL" id="CAEKDK010000008">
    <property type="protein sequence ID" value="CAB4290302.1"/>
    <property type="molecule type" value="Genomic_DNA"/>
</dbReference>
<dbReference type="AlphaFoldDB" id="A0A6J5VQV1"/>
<evidence type="ECO:0000313" key="5">
    <source>
        <dbReference type="Proteomes" id="UP000507222"/>
    </source>
</evidence>
<comment type="subcellular location">
    <subcellularLocation>
        <location evidence="1">Membrane</location>
    </subcellularLocation>
</comment>
<dbReference type="Proteomes" id="UP000507222">
    <property type="component" value="Unassembled WGS sequence"/>
</dbReference>
<gene>
    <name evidence="4" type="ORF">CURHAP_LOCUS50235</name>
</gene>
<evidence type="ECO:0000256" key="1">
    <source>
        <dbReference type="ARBA" id="ARBA00004370"/>
    </source>
</evidence>
<dbReference type="GO" id="GO:0098542">
    <property type="term" value="P:defense response to other organism"/>
    <property type="evidence" value="ECO:0007669"/>
    <property type="project" value="InterPro"/>
</dbReference>
<organism evidence="4 5">
    <name type="scientific">Prunus armeniaca</name>
    <name type="common">Apricot</name>
    <name type="synonym">Armeniaca vulgaris</name>
    <dbReference type="NCBI Taxonomy" id="36596"/>
    <lineage>
        <taxon>Eukaryota</taxon>
        <taxon>Viridiplantae</taxon>
        <taxon>Streptophyta</taxon>
        <taxon>Embryophyta</taxon>
        <taxon>Tracheophyta</taxon>
        <taxon>Spermatophyta</taxon>
        <taxon>Magnoliopsida</taxon>
        <taxon>eudicotyledons</taxon>
        <taxon>Gunneridae</taxon>
        <taxon>Pentapetalae</taxon>
        <taxon>rosids</taxon>
        <taxon>fabids</taxon>
        <taxon>Rosales</taxon>
        <taxon>Rosaceae</taxon>
        <taxon>Amygdaloideae</taxon>
        <taxon>Amygdaleae</taxon>
        <taxon>Prunus</taxon>
    </lineage>
</organism>
<dbReference type="PANTHER" id="PTHR31415">
    <property type="entry name" value="OS05G0367900 PROTEIN"/>
    <property type="match status" value="1"/>
</dbReference>
<evidence type="ECO:0000313" key="4">
    <source>
        <dbReference type="EMBL" id="CAB4290302.1"/>
    </source>
</evidence>
<reference evidence="4 5" key="1">
    <citation type="submission" date="2020-05" db="EMBL/GenBank/DDBJ databases">
        <authorList>
            <person name="Campoy J."/>
            <person name="Schneeberger K."/>
            <person name="Spophaly S."/>
        </authorList>
    </citation>
    <scope>NUCLEOTIDE SEQUENCE [LARGE SCALE GENOMIC DNA]</scope>
    <source>
        <strain evidence="4">PruArmRojPasFocal</strain>
    </source>
</reference>
<keyword evidence="3" id="KW-1133">Transmembrane helix</keyword>
<dbReference type="InterPro" id="IPR044839">
    <property type="entry name" value="NDR1-like"/>
</dbReference>
<proteinExistence type="predicted"/>
<evidence type="ECO:0008006" key="6">
    <source>
        <dbReference type="Google" id="ProtNLM"/>
    </source>
</evidence>
<dbReference type="GO" id="GO:0009506">
    <property type="term" value="C:plasmodesma"/>
    <property type="evidence" value="ECO:0007669"/>
    <property type="project" value="TreeGrafter"/>
</dbReference>
<keyword evidence="3" id="KW-0812">Transmembrane</keyword>